<sequence>MPGDVSWPSFNEWELLNQTVGGRLISAQPLAQPCYGTTRDAVACSKVQEEWITPEPYFRDPFAVMSPYYLNDSCTPFIKNSSSSGQCTLGNSPSYAIAVSSTEDIQAGINFAREKNIRLIIKNTGHDYLGRSNGMGSLSLWTHNLKTMSFSNYSSPLYVGPAVKLGAGVQAYEVYGAANKQGLRVIGGLCPTVGLAGGYVSGGGHGLLMGKYGMAADNTLEFEVVTSDGEYKIASPTQNADLFWAMNGGGGGAYAIVVSQTTRAHRDGAVAGGYLSFNNTNDEVFWAAMTSWQEQHFALQAVQDLTTEWNMNNGQLTILLTLPDGQTDTINTILNPFVTRLQALNITYSNFTSYEPDFLAHHLRYTPGAPYGTHTTNDVVGSRFIPGSAVKDHLPDLIEKMRSIASLPNADFQINGIVGNVSHARVGNTPSTNAVFPSWRDSLYALVLDVYWDPVSPLSELQVLQDQMLDNQNMFKDLSPGSGSYVNEAVATNPEWKEDYFGINYGRLLEVKRKYDPTHLLYGPASVGSDFWRVESDGRLCVANQTMF</sequence>
<dbReference type="Proteomes" id="UP000663193">
    <property type="component" value="Chromosome 15"/>
</dbReference>
<feature type="domain" description="FAD-binding PCMH-type" evidence="3">
    <location>
        <begin position="89"/>
        <end position="267"/>
    </location>
</feature>
<dbReference type="InterPro" id="IPR050432">
    <property type="entry name" value="FAD-linked_Oxidoreductases_BP"/>
</dbReference>
<dbReference type="AlphaFoldDB" id="A0A7U2FED9"/>
<dbReference type="PANTHER" id="PTHR13878:SF91">
    <property type="entry name" value="FAD BINDING DOMAIN PROTEIN (AFU_ORTHOLOGUE AFUA_6G12070)-RELATED"/>
    <property type="match status" value="1"/>
</dbReference>
<organism evidence="4 5">
    <name type="scientific">Phaeosphaeria nodorum (strain SN15 / ATCC MYA-4574 / FGSC 10173)</name>
    <name type="common">Glume blotch fungus</name>
    <name type="synonym">Parastagonospora nodorum</name>
    <dbReference type="NCBI Taxonomy" id="321614"/>
    <lineage>
        <taxon>Eukaryota</taxon>
        <taxon>Fungi</taxon>
        <taxon>Dikarya</taxon>
        <taxon>Ascomycota</taxon>
        <taxon>Pezizomycotina</taxon>
        <taxon>Dothideomycetes</taxon>
        <taxon>Pleosporomycetidae</taxon>
        <taxon>Pleosporales</taxon>
        <taxon>Pleosporineae</taxon>
        <taxon>Phaeosphaeriaceae</taxon>
        <taxon>Parastagonospora</taxon>
    </lineage>
</organism>
<keyword evidence="5" id="KW-1185">Reference proteome</keyword>
<keyword evidence="2" id="KW-0560">Oxidoreductase</keyword>
<reference evidence="5" key="1">
    <citation type="journal article" date="2021" name="BMC Genomics">
        <title>Chromosome-level genome assembly and manually-curated proteome of model necrotroph Parastagonospora nodorum Sn15 reveals a genome-wide trove of candidate effector homologs, and redundancy of virulence-related functions within an accessory chromosome.</title>
        <authorList>
            <person name="Bertazzoni S."/>
            <person name="Jones D.A.B."/>
            <person name="Phan H.T."/>
            <person name="Tan K.-C."/>
            <person name="Hane J.K."/>
        </authorList>
    </citation>
    <scope>NUCLEOTIDE SEQUENCE [LARGE SCALE GENOMIC DNA]</scope>
    <source>
        <strain evidence="5">SN15 / ATCC MYA-4574 / FGSC 10173)</strain>
    </source>
</reference>
<evidence type="ECO:0000313" key="5">
    <source>
        <dbReference type="Proteomes" id="UP000663193"/>
    </source>
</evidence>
<dbReference type="GO" id="GO:0071949">
    <property type="term" value="F:FAD binding"/>
    <property type="evidence" value="ECO:0007669"/>
    <property type="project" value="InterPro"/>
</dbReference>
<dbReference type="OrthoDB" id="9983560at2759"/>
<dbReference type="VEuPathDB" id="FungiDB:JI435_159600"/>
<dbReference type="InterPro" id="IPR006094">
    <property type="entry name" value="Oxid_FAD_bind_N"/>
</dbReference>
<protein>
    <recommendedName>
        <fullName evidence="3">FAD-binding PCMH-type domain-containing protein</fullName>
    </recommendedName>
</protein>
<dbReference type="EMBL" id="CP069037">
    <property type="protein sequence ID" value="QRD03750.1"/>
    <property type="molecule type" value="Genomic_DNA"/>
</dbReference>
<accession>A0A7U2FED9</accession>
<dbReference type="Pfam" id="PF01565">
    <property type="entry name" value="FAD_binding_4"/>
    <property type="match status" value="1"/>
</dbReference>
<dbReference type="SUPFAM" id="SSF56176">
    <property type="entry name" value="FAD-binding/transporter-associated domain-like"/>
    <property type="match status" value="1"/>
</dbReference>
<evidence type="ECO:0000259" key="3">
    <source>
        <dbReference type="PROSITE" id="PS51387"/>
    </source>
</evidence>
<dbReference type="InterPro" id="IPR016169">
    <property type="entry name" value="FAD-bd_PCMH_sub2"/>
</dbReference>
<dbReference type="PANTHER" id="PTHR13878">
    <property type="entry name" value="GULONOLACTONE OXIDASE"/>
    <property type="match status" value="1"/>
</dbReference>
<comment type="similarity">
    <text evidence="1">Belongs to the oxygen-dependent FAD-linked oxidoreductase family.</text>
</comment>
<dbReference type="PROSITE" id="PS51387">
    <property type="entry name" value="FAD_PCMH"/>
    <property type="match status" value="1"/>
</dbReference>
<proteinExistence type="inferred from homology"/>
<dbReference type="InterPro" id="IPR036318">
    <property type="entry name" value="FAD-bd_PCMH-like_sf"/>
</dbReference>
<gene>
    <name evidence="4" type="ORF">JI435_159600</name>
</gene>
<dbReference type="InterPro" id="IPR012951">
    <property type="entry name" value="BBE"/>
</dbReference>
<dbReference type="GO" id="GO:0016491">
    <property type="term" value="F:oxidoreductase activity"/>
    <property type="evidence" value="ECO:0007669"/>
    <property type="project" value="UniProtKB-KW"/>
</dbReference>
<name>A0A7U2FED9_PHANO</name>
<dbReference type="Gene3D" id="3.30.465.10">
    <property type="match status" value="2"/>
</dbReference>
<dbReference type="InterPro" id="IPR016166">
    <property type="entry name" value="FAD-bd_PCMH"/>
</dbReference>
<evidence type="ECO:0000313" key="4">
    <source>
        <dbReference type="EMBL" id="QRD03750.1"/>
    </source>
</evidence>
<evidence type="ECO:0000256" key="1">
    <source>
        <dbReference type="ARBA" id="ARBA00005466"/>
    </source>
</evidence>
<dbReference type="Pfam" id="PF08031">
    <property type="entry name" value="BBE"/>
    <property type="match status" value="1"/>
</dbReference>
<evidence type="ECO:0000256" key="2">
    <source>
        <dbReference type="ARBA" id="ARBA00023002"/>
    </source>
</evidence>